<evidence type="ECO:0000313" key="3">
    <source>
        <dbReference type="Proteomes" id="UP000663879"/>
    </source>
</evidence>
<feature type="region of interest" description="Disordered" evidence="1">
    <location>
        <begin position="346"/>
        <end position="400"/>
    </location>
</feature>
<proteinExistence type="predicted"/>
<reference evidence="2" key="1">
    <citation type="submission" date="2021-02" db="EMBL/GenBank/DDBJ databases">
        <authorList>
            <person name="Nowell W R."/>
        </authorList>
    </citation>
    <scope>NUCLEOTIDE SEQUENCE</scope>
    <source>
        <strain evidence="2">Ploen Becks lab</strain>
    </source>
</reference>
<name>A0A813X9V5_9BILA</name>
<evidence type="ECO:0000256" key="1">
    <source>
        <dbReference type="SAM" id="MobiDB-lite"/>
    </source>
</evidence>
<protein>
    <submittedName>
        <fullName evidence="2">Uncharacterized protein</fullName>
    </submittedName>
</protein>
<accession>A0A813X9V5</accession>
<feature type="compositionally biased region" description="Acidic residues" evidence="1">
    <location>
        <begin position="214"/>
        <end position="232"/>
    </location>
</feature>
<gene>
    <name evidence="2" type="ORF">OXX778_LOCUS9502</name>
</gene>
<organism evidence="2 3">
    <name type="scientific">Brachionus calyciflorus</name>
    <dbReference type="NCBI Taxonomy" id="104777"/>
    <lineage>
        <taxon>Eukaryota</taxon>
        <taxon>Metazoa</taxon>
        <taxon>Spiralia</taxon>
        <taxon>Gnathifera</taxon>
        <taxon>Rotifera</taxon>
        <taxon>Eurotatoria</taxon>
        <taxon>Monogononta</taxon>
        <taxon>Pseudotrocha</taxon>
        <taxon>Ploima</taxon>
        <taxon>Brachionidae</taxon>
        <taxon>Brachionus</taxon>
    </lineage>
</organism>
<keyword evidence="3" id="KW-1185">Reference proteome</keyword>
<feature type="region of interest" description="Disordered" evidence="1">
    <location>
        <begin position="214"/>
        <end position="240"/>
    </location>
</feature>
<sequence>MQNQKTTSFSKILANKNNNSVQQVLSTLQQEVTNSNNTTTTTTTNPFYIDQTKNNNNNNSLLSNNYQKNLSIGHKSWRSDTNLNSRLILSDSEQQIVNNDYINYEDRLDEEDEDFYDQDLENDLDNSNLEFSDHAGLYEVLENYKNFDFSVQNFQQNLSKYDIYKLKKNYKLTFTKKNIRQMSRLKQDANGEDSLVYSGNQLKKFNFEDYVNNEESDEGEYYDEDEEEDDGENQANLDPSHSYLDQISKDLLFLNNTGDENQLLDENIMNWSMKLSVHDQFTRRSQSRSPISIQNSNTKKNSVKQLKNFSNFQTQNRLLNTQFQNFNPIKNFQQIKFEQQQIQQQQQTQQQQNNKKCASTTSWGKLKNSKSNSSNVGLSSQSIANSNDDSNLSNLNINNE</sequence>
<feature type="compositionally biased region" description="Low complexity" evidence="1">
    <location>
        <begin position="362"/>
        <end position="400"/>
    </location>
</feature>
<dbReference type="EMBL" id="CAJNOC010001408">
    <property type="protein sequence ID" value="CAF0862267.1"/>
    <property type="molecule type" value="Genomic_DNA"/>
</dbReference>
<feature type="compositionally biased region" description="Low complexity" evidence="1">
    <location>
        <begin position="346"/>
        <end position="355"/>
    </location>
</feature>
<comment type="caution">
    <text evidence="2">The sequence shown here is derived from an EMBL/GenBank/DDBJ whole genome shotgun (WGS) entry which is preliminary data.</text>
</comment>
<feature type="non-terminal residue" evidence="2">
    <location>
        <position position="1"/>
    </location>
</feature>
<evidence type="ECO:0000313" key="2">
    <source>
        <dbReference type="EMBL" id="CAF0862267.1"/>
    </source>
</evidence>
<dbReference type="Proteomes" id="UP000663879">
    <property type="component" value="Unassembled WGS sequence"/>
</dbReference>
<dbReference type="AlphaFoldDB" id="A0A813X9V5"/>